<dbReference type="PRINTS" id="PR00080">
    <property type="entry name" value="SDRFAMILY"/>
</dbReference>
<evidence type="ECO:0000256" key="1">
    <source>
        <dbReference type="ARBA" id="ARBA00006484"/>
    </source>
</evidence>
<dbReference type="EMBL" id="JAZHOF010000003">
    <property type="protein sequence ID" value="MEJ8571594.1"/>
    <property type="molecule type" value="Genomic_DNA"/>
</dbReference>
<reference evidence="3 4" key="1">
    <citation type="submission" date="2024-02" db="EMBL/GenBank/DDBJ databases">
        <title>Genome analysis and characterization of Microbaculum marinisediminis sp. nov., isolated from marine sediment.</title>
        <authorList>
            <person name="Du Z.-J."/>
            <person name="Ye Y.-Q."/>
            <person name="Zhang Z.-R."/>
            <person name="Yuan S.-M."/>
            <person name="Zhang X.-Y."/>
        </authorList>
    </citation>
    <scope>NUCLEOTIDE SEQUENCE [LARGE SCALE GENOMIC DNA]</scope>
    <source>
        <strain evidence="3 4">SDUM1044001</strain>
    </source>
</reference>
<name>A0AAW9RRQ6_9HYPH</name>
<dbReference type="GO" id="GO:0016616">
    <property type="term" value="F:oxidoreductase activity, acting on the CH-OH group of donors, NAD or NADP as acceptor"/>
    <property type="evidence" value="ECO:0007669"/>
    <property type="project" value="TreeGrafter"/>
</dbReference>
<dbReference type="InterPro" id="IPR036291">
    <property type="entry name" value="NAD(P)-bd_dom_sf"/>
</dbReference>
<comment type="similarity">
    <text evidence="1">Belongs to the short-chain dehydrogenases/reductases (SDR) family.</text>
</comment>
<dbReference type="InterPro" id="IPR020904">
    <property type="entry name" value="Sc_DH/Rdtase_CS"/>
</dbReference>
<sequence length="254" mass="26170">MLERFRLDDRVAVVTGGGGGLGSLAAQAFASAGADVALVGRNVGKLEETAGVVRDCGRAAHVIQADVTDAASMAAAVETLEAAAGRVDILFNNAGITSTRTLLETEVADWQRLLDVNVTGTYLTIRAFAPSMIRGGGGRIINMGSILSARGMANRVAYSATKAAVANMASALAFEFGPHGITVNTLAPTVIVTDLNREAVRTQPELYEGVVRRTAMGRLGEPEDLAGALLLLASDAGSFITGQTIFVDGGYTAG</sequence>
<dbReference type="Proteomes" id="UP001378188">
    <property type="component" value="Unassembled WGS sequence"/>
</dbReference>
<dbReference type="Pfam" id="PF13561">
    <property type="entry name" value="adh_short_C2"/>
    <property type="match status" value="1"/>
</dbReference>
<evidence type="ECO:0000313" key="4">
    <source>
        <dbReference type="Proteomes" id="UP001378188"/>
    </source>
</evidence>
<proteinExistence type="inferred from homology"/>
<dbReference type="CDD" id="cd05233">
    <property type="entry name" value="SDR_c"/>
    <property type="match status" value="1"/>
</dbReference>
<comment type="caution">
    <text evidence="3">The sequence shown here is derived from an EMBL/GenBank/DDBJ whole genome shotgun (WGS) entry which is preliminary data.</text>
</comment>
<dbReference type="InterPro" id="IPR002347">
    <property type="entry name" value="SDR_fam"/>
</dbReference>
<keyword evidence="4" id="KW-1185">Reference proteome</keyword>
<accession>A0AAW9RRQ6</accession>
<dbReference type="AlphaFoldDB" id="A0AAW9RRQ6"/>
<dbReference type="PROSITE" id="PS00061">
    <property type="entry name" value="ADH_SHORT"/>
    <property type="match status" value="1"/>
</dbReference>
<dbReference type="PANTHER" id="PTHR42760:SF115">
    <property type="entry name" value="3-OXOACYL-[ACYL-CARRIER-PROTEIN] REDUCTASE FABG"/>
    <property type="match status" value="1"/>
</dbReference>
<evidence type="ECO:0000256" key="2">
    <source>
        <dbReference type="ARBA" id="ARBA00023002"/>
    </source>
</evidence>
<keyword evidence="2" id="KW-0560">Oxidoreductase</keyword>
<dbReference type="NCBIfam" id="NF005559">
    <property type="entry name" value="PRK07231.1"/>
    <property type="match status" value="1"/>
</dbReference>
<dbReference type="Gene3D" id="3.40.50.720">
    <property type="entry name" value="NAD(P)-binding Rossmann-like Domain"/>
    <property type="match status" value="1"/>
</dbReference>
<dbReference type="RefSeq" id="WP_340329293.1">
    <property type="nucleotide sequence ID" value="NZ_JAZHOF010000003.1"/>
</dbReference>
<dbReference type="SUPFAM" id="SSF51735">
    <property type="entry name" value="NAD(P)-binding Rossmann-fold domains"/>
    <property type="match status" value="1"/>
</dbReference>
<dbReference type="PRINTS" id="PR00081">
    <property type="entry name" value="GDHRDH"/>
</dbReference>
<dbReference type="PANTHER" id="PTHR42760">
    <property type="entry name" value="SHORT-CHAIN DEHYDROGENASES/REDUCTASES FAMILY MEMBER"/>
    <property type="match status" value="1"/>
</dbReference>
<dbReference type="FunFam" id="3.40.50.720:FF:000084">
    <property type="entry name" value="Short-chain dehydrogenase reductase"/>
    <property type="match status" value="1"/>
</dbReference>
<gene>
    <name evidence="3" type="ORF">V3328_08925</name>
</gene>
<organism evidence="3 4">
    <name type="scientific">Microbaculum marinum</name>
    <dbReference type="NCBI Taxonomy" id="1764581"/>
    <lineage>
        <taxon>Bacteria</taxon>
        <taxon>Pseudomonadati</taxon>
        <taxon>Pseudomonadota</taxon>
        <taxon>Alphaproteobacteria</taxon>
        <taxon>Hyphomicrobiales</taxon>
        <taxon>Tepidamorphaceae</taxon>
        <taxon>Microbaculum</taxon>
    </lineage>
</organism>
<evidence type="ECO:0000313" key="3">
    <source>
        <dbReference type="EMBL" id="MEJ8571594.1"/>
    </source>
</evidence>
<protein>
    <submittedName>
        <fullName evidence="3">SDR family NAD(P)-dependent oxidoreductase</fullName>
    </submittedName>
</protein>